<protein>
    <submittedName>
        <fullName evidence="4">EAL domain-containing protein</fullName>
    </submittedName>
</protein>
<feature type="domain" description="Response regulatory" evidence="2">
    <location>
        <begin position="2"/>
        <end position="118"/>
    </location>
</feature>
<keyword evidence="5" id="KW-1185">Reference proteome</keyword>
<dbReference type="PROSITE" id="PS50883">
    <property type="entry name" value="EAL"/>
    <property type="match status" value="1"/>
</dbReference>
<evidence type="ECO:0000313" key="4">
    <source>
        <dbReference type="EMBL" id="AXY02847.1"/>
    </source>
</evidence>
<dbReference type="SUPFAM" id="SSF141868">
    <property type="entry name" value="EAL domain-like"/>
    <property type="match status" value="1"/>
</dbReference>
<dbReference type="PANTHER" id="PTHR33121">
    <property type="entry name" value="CYCLIC DI-GMP PHOSPHODIESTERASE PDEF"/>
    <property type="match status" value="1"/>
</dbReference>
<dbReference type="PROSITE" id="PS50110">
    <property type="entry name" value="RESPONSE_REGULATORY"/>
    <property type="match status" value="1"/>
</dbReference>
<dbReference type="SMART" id="SM00448">
    <property type="entry name" value="REC"/>
    <property type="match status" value="1"/>
</dbReference>
<dbReference type="InterPro" id="IPR001789">
    <property type="entry name" value="Sig_transdc_resp-reg_receiver"/>
</dbReference>
<dbReference type="InterPro" id="IPR001633">
    <property type="entry name" value="EAL_dom"/>
</dbReference>
<dbReference type="Gene3D" id="3.40.50.2300">
    <property type="match status" value="1"/>
</dbReference>
<dbReference type="PANTHER" id="PTHR33121:SF70">
    <property type="entry name" value="SIGNALING PROTEIN YKOW"/>
    <property type="match status" value="1"/>
</dbReference>
<dbReference type="InterPro" id="IPR035919">
    <property type="entry name" value="EAL_sf"/>
</dbReference>
<accession>A0ABM6YY95</accession>
<dbReference type="RefSeq" id="WP_128812758.1">
    <property type="nucleotide sequence ID" value="NZ_CP032094.1"/>
</dbReference>
<proteinExistence type="predicted"/>
<dbReference type="Proteomes" id="UP000262832">
    <property type="component" value="Chromosome II"/>
</dbReference>
<feature type="modified residue" description="4-aspartylphosphate" evidence="1">
    <location>
        <position position="52"/>
    </location>
</feature>
<evidence type="ECO:0000259" key="2">
    <source>
        <dbReference type="PROSITE" id="PS50110"/>
    </source>
</evidence>
<sequence>MNILIVEDDRLQATNLKILLSRHIKGTISTIHSGSQVAQACKENEIDLMFCDINLPGVNGVDLLSTLPEENRPKGVVVLSAMNQDVVDITYSMCLSAGYYFARGLAKPISSEQLQQVLTDFDKQTKQTKTGYINEPLSKDDIERAFTNGWFVNHYQPQYKVSTNELIGVEALVRCQHPDRGLLSPASFLSVLNQENQQDRLFWVVLENALKDMTLLKGDLQLSINMNQKSLKVPMSERFFELCNVYQFAPEYITLELTEDEVYDSGVTSLANLANLRLKGVGLAIDDFGTGYSSLSQLAVLPFTELKIDQQFIGNALLNFKSQQLTISSLQLAKSLGLRSVAEGVEDEDTLAYLRQIGVDLYQGYVASKPVPIEELKALLQ</sequence>
<evidence type="ECO:0000313" key="5">
    <source>
        <dbReference type="Proteomes" id="UP000262832"/>
    </source>
</evidence>
<keyword evidence="1" id="KW-0597">Phosphoprotein</keyword>
<organism evidence="4 5">
    <name type="scientific">Vibrio alfacsensis</name>
    <dbReference type="NCBI Taxonomy" id="1074311"/>
    <lineage>
        <taxon>Bacteria</taxon>
        <taxon>Pseudomonadati</taxon>
        <taxon>Pseudomonadota</taxon>
        <taxon>Gammaproteobacteria</taxon>
        <taxon>Vibrionales</taxon>
        <taxon>Vibrionaceae</taxon>
        <taxon>Vibrio</taxon>
    </lineage>
</organism>
<dbReference type="Pfam" id="PF00563">
    <property type="entry name" value="EAL"/>
    <property type="match status" value="1"/>
</dbReference>
<reference evidence="4 5" key="1">
    <citation type="submission" date="2018-08" db="EMBL/GenBank/DDBJ databases">
        <title>Genomic taxonomy of the Vibrionaceae family.</title>
        <authorList>
            <person name="Gomez-Gil B."/>
            <person name="Tanaka M."/>
            <person name="Sawabe T."/>
            <person name="Enciso-Ibarra K."/>
        </authorList>
    </citation>
    <scope>NUCLEOTIDE SEQUENCE [LARGE SCALE GENOMIC DNA]</scope>
    <source>
        <strain evidence="4 5">CAIM 1831</strain>
    </source>
</reference>
<dbReference type="Pfam" id="PF00072">
    <property type="entry name" value="Response_reg"/>
    <property type="match status" value="1"/>
</dbReference>
<dbReference type="EMBL" id="CP032094">
    <property type="protein sequence ID" value="AXY02847.1"/>
    <property type="molecule type" value="Genomic_DNA"/>
</dbReference>
<evidence type="ECO:0000259" key="3">
    <source>
        <dbReference type="PROSITE" id="PS50883"/>
    </source>
</evidence>
<dbReference type="SMART" id="SM00052">
    <property type="entry name" value="EAL"/>
    <property type="match status" value="1"/>
</dbReference>
<feature type="domain" description="EAL" evidence="3">
    <location>
        <begin position="135"/>
        <end position="381"/>
    </location>
</feature>
<name>A0ABM6YY95_9VIBR</name>
<dbReference type="CDD" id="cd01948">
    <property type="entry name" value="EAL"/>
    <property type="match status" value="1"/>
</dbReference>
<dbReference type="InterPro" id="IPR050706">
    <property type="entry name" value="Cyclic-di-GMP_PDE-like"/>
</dbReference>
<dbReference type="SUPFAM" id="SSF52172">
    <property type="entry name" value="CheY-like"/>
    <property type="match status" value="1"/>
</dbReference>
<evidence type="ECO:0000256" key="1">
    <source>
        <dbReference type="PROSITE-ProRule" id="PRU00169"/>
    </source>
</evidence>
<gene>
    <name evidence="4" type="ORF">D1115_17795</name>
</gene>
<dbReference type="Gene3D" id="3.20.20.450">
    <property type="entry name" value="EAL domain"/>
    <property type="match status" value="1"/>
</dbReference>
<dbReference type="InterPro" id="IPR011006">
    <property type="entry name" value="CheY-like_superfamily"/>
</dbReference>